<evidence type="ECO:0000256" key="3">
    <source>
        <dbReference type="ARBA" id="ARBA00023163"/>
    </source>
</evidence>
<dbReference type="PROSITE" id="PS01124">
    <property type="entry name" value="HTH_ARAC_FAMILY_2"/>
    <property type="match status" value="2"/>
</dbReference>
<evidence type="ECO:0000256" key="2">
    <source>
        <dbReference type="ARBA" id="ARBA00023125"/>
    </source>
</evidence>
<proteinExistence type="predicted"/>
<organism evidence="5 6">
    <name type="scientific">Flagellimonas flava</name>
    <dbReference type="NCBI Taxonomy" id="570519"/>
    <lineage>
        <taxon>Bacteria</taxon>
        <taxon>Pseudomonadati</taxon>
        <taxon>Bacteroidota</taxon>
        <taxon>Flavobacteriia</taxon>
        <taxon>Flavobacteriales</taxon>
        <taxon>Flavobacteriaceae</taxon>
        <taxon>Flagellimonas</taxon>
    </lineage>
</organism>
<dbReference type="Gene3D" id="1.10.10.60">
    <property type="entry name" value="Homeodomain-like"/>
    <property type="match status" value="2"/>
</dbReference>
<evidence type="ECO:0000313" key="6">
    <source>
        <dbReference type="Proteomes" id="UP000184532"/>
    </source>
</evidence>
<dbReference type="InterPro" id="IPR009057">
    <property type="entry name" value="Homeodomain-like_sf"/>
</dbReference>
<keyword evidence="6" id="KW-1185">Reference proteome</keyword>
<reference evidence="6" key="1">
    <citation type="submission" date="2016-11" db="EMBL/GenBank/DDBJ databases">
        <authorList>
            <person name="Varghese N."/>
            <person name="Submissions S."/>
        </authorList>
    </citation>
    <scope>NUCLEOTIDE SEQUENCE [LARGE SCALE GENOMIC DNA]</scope>
    <source>
        <strain evidence="6">DSM 22638</strain>
    </source>
</reference>
<dbReference type="InterPro" id="IPR020449">
    <property type="entry name" value="Tscrpt_reg_AraC-type_HTH"/>
</dbReference>
<dbReference type="InterPro" id="IPR018062">
    <property type="entry name" value="HTH_AraC-typ_CS"/>
</dbReference>
<dbReference type="STRING" id="570519.SAMN04488116_1779"/>
<dbReference type="PRINTS" id="PR00032">
    <property type="entry name" value="HTHARAC"/>
</dbReference>
<protein>
    <submittedName>
        <fullName evidence="5">AraC-type DNA-binding protein</fullName>
    </submittedName>
</protein>
<accession>A0A1M5KU64</accession>
<dbReference type="PANTHER" id="PTHR43280">
    <property type="entry name" value="ARAC-FAMILY TRANSCRIPTIONAL REGULATOR"/>
    <property type="match status" value="1"/>
</dbReference>
<dbReference type="SMART" id="SM00342">
    <property type="entry name" value="HTH_ARAC"/>
    <property type="match status" value="2"/>
</dbReference>
<dbReference type="GO" id="GO:0043565">
    <property type="term" value="F:sequence-specific DNA binding"/>
    <property type="evidence" value="ECO:0007669"/>
    <property type="project" value="InterPro"/>
</dbReference>
<name>A0A1M5KU64_9FLAO</name>
<dbReference type="SUPFAM" id="SSF46689">
    <property type="entry name" value="Homeodomain-like"/>
    <property type="match status" value="2"/>
</dbReference>
<dbReference type="AlphaFoldDB" id="A0A1M5KU64"/>
<evidence type="ECO:0000259" key="4">
    <source>
        <dbReference type="PROSITE" id="PS01124"/>
    </source>
</evidence>
<evidence type="ECO:0000256" key="1">
    <source>
        <dbReference type="ARBA" id="ARBA00023015"/>
    </source>
</evidence>
<keyword evidence="3" id="KW-0804">Transcription</keyword>
<feature type="domain" description="HTH araC/xylS-type" evidence="4">
    <location>
        <begin position="161"/>
        <end position="259"/>
    </location>
</feature>
<evidence type="ECO:0000313" key="5">
    <source>
        <dbReference type="EMBL" id="SHG56307.1"/>
    </source>
</evidence>
<feature type="domain" description="HTH araC/xylS-type" evidence="4">
    <location>
        <begin position="270"/>
        <end position="366"/>
    </location>
</feature>
<dbReference type="Proteomes" id="UP000184532">
    <property type="component" value="Unassembled WGS sequence"/>
</dbReference>
<keyword evidence="2 5" id="KW-0238">DNA-binding</keyword>
<sequence length="366" mass="42983">MTSLALWFDFDQVKATLFALTMVQKLIPEINKVYFINQYTLFHILSGSGSIQVDFKNYSNWQDKAIYLEKGQYIKFLSGDFVVRTIEFPSKELFHNKEVRVLFKHLISLGYIDFKECDECQKYLSETVFEPNSTDIIDVSLKQWHWQNPFNASKDEYQVIFDIKEVIDKEYQNHLTNKDFEAIVRDNGYKAHALVKDKLGITIKRLFANKKLVESQKELAFTDKNVQEVSYDLGFKDPAYFNRLFKKNTGYSPTDFRNNFDFNKKDSFVDDLLQLIQEYHHEQRALGFYADKMNLSVKALSKKTRAKMNDSLGRLIRNEIILTSKRLLHEGESVKEISLQLGFEEPNHFSNFFKHQTGITPSEFHS</sequence>
<dbReference type="PROSITE" id="PS00041">
    <property type="entry name" value="HTH_ARAC_FAMILY_1"/>
    <property type="match status" value="1"/>
</dbReference>
<keyword evidence="1" id="KW-0805">Transcription regulation</keyword>
<dbReference type="EMBL" id="FQWL01000002">
    <property type="protein sequence ID" value="SHG56307.1"/>
    <property type="molecule type" value="Genomic_DNA"/>
</dbReference>
<gene>
    <name evidence="5" type="ORF">SAMN04488116_1779</name>
</gene>
<dbReference type="Pfam" id="PF12833">
    <property type="entry name" value="HTH_18"/>
    <property type="match status" value="2"/>
</dbReference>
<dbReference type="PANTHER" id="PTHR43280:SF28">
    <property type="entry name" value="HTH-TYPE TRANSCRIPTIONAL ACTIVATOR RHAS"/>
    <property type="match status" value="1"/>
</dbReference>
<dbReference type="GO" id="GO:0003700">
    <property type="term" value="F:DNA-binding transcription factor activity"/>
    <property type="evidence" value="ECO:0007669"/>
    <property type="project" value="InterPro"/>
</dbReference>
<dbReference type="InterPro" id="IPR018060">
    <property type="entry name" value="HTH_AraC"/>
</dbReference>